<dbReference type="PANTHER" id="PTHR42845">
    <property type="entry name" value="COENZYME F420-REDUCING HYDROGENASE, GAMMA SUBUNIT"/>
    <property type="match status" value="1"/>
</dbReference>
<proteinExistence type="predicted"/>
<dbReference type="InterPro" id="IPR006137">
    <property type="entry name" value="NADH_UbQ_OxRdtase-like_20kDa"/>
</dbReference>
<name>A0A4R1K6N4_9BACT</name>
<dbReference type="SUPFAM" id="SSF56770">
    <property type="entry name" value="HydA/Nqo6-like"/>
    <property type="match status" value="1"/>
</dbReference>
<dbReference type="InterPro" id="IPR037024">
    <property type="entry name" value="NiFe_Hase_small_N_sf"/>
</dbReference>
<dbReference type="InterPro" id="IPR051349">
    <property type="entry name" value="Hydrogenase_assoc-protein"/>
</dbReference>
<dbReference type="PANTHER" id="PTHR42845:SF1">
    <property type="entry name" value="HYDROGENASE SMALL SUBUNIT"/>
    <property type="match status" value="1"/>
</dbReference>
<accession>A0A4R1K6N4</accession>
<organism evidence="3 4">
    <name type="scientific">Seleniivibrio woodruffii</name>
    <dbReference type="NCBI Taxonomy" id="1078050"/>
    <lineage>
        <taxon>Bacteria</taxon>
        <taxon>Pseudomonadati</taxon>
        <taxon>Deferribacterota</taxon>
        <taxon>Deferribacteres</taxon>
        <taxon>Deferribacterales</taxon>
        <taxon>Geovibrionaceae</taxon>
        <taxon>Seleniivibrio</taxon>
    </lineage>
</organism>
<dbReference type="GO" id="GO:0016491">
    <property type="term" value="F:oxidoreductase activity"/>
    <property type="evidence" value="ECO:0007669"/>
    <property type="project" value="UniProtKB-KW"/>
</dbReference>
<evidence type="ECO:0000313" key="3">
    <source>
        <dbReference type="EMBL" id="TCK59433.1"/>
    </source>
</evidence>
<reference evidence="3 4" key="1">
    <citation type="submission" date="2019-03" db="EMBL/GenBank/DDBJ databases">
        <title>Genomic Encyclopedia of Type Strains, Phase IV (KMG-IV): sequencing the most valuable type-strain genomes for metagenomic binning, comparative biology and taxonomic classification.</title>
        <authorList>
            <person name="Goeker M."/>
        </authorList>
    </citation>
    <scope>NUCLEOTIDE SEQUENCE [LARGE SCALE GENOMIC DNA]</scope>
    <source>
        <strain evidence="3 4">DSM 24984</strain>
    </source>
</reference>
<evidence type="ECO:0000259" key="2">
    <source>
        <dbReference type="Pfam" id="PF01058"/>
    </source>
</evidence>
<dbReference type="EMBL" id="SMGG01000006">
    <property type="protein sequence ID" value="TCK59433.1"/>
    <property type="molecule type" value="Genomic_DNA"/>
</dbReference>
<feature type="domain" description="NADH:ubiquinone oxidoreductase-like 20kDa subunit" evidence="2">
    <location>
        <begin position="15"/>
        <end position="150"/>
    </location>
</feature>
<evidence type="ECO:0000313" key="4">
    <source>
        <dbReference type="Proteomes" id="UP000294614"/>
    </source>
</evidence>
<dbReference type="AlphaFoldDB" id="A0A4R1K6N4"/>
<dbReference type="RefSeq" id="WP_132874343.1">
    <property type="nucleotide sequence ID" value="NZ_SMGG01000006.1"/>
</dbReference>
<keyword evidence="4" id="KW-1185">Reference proteome</keyword>
<comment type="caution">
    <text evidence="3">The sequence shown here is derived from an EMBL/GenBank/DDBJ whole genome shotgun (WGS) entry which is preliminary data.</text>
</comment>
<dbReference type="Gene3D" id="3.40.50.700">
    <property type="entry name" value="NADH:ubiquinone oxidoreductase-like, 20kDa subunit"/>
    <property type="match status" value="1"/>
</dbReference>
<dbReference type="Pfam" id="PF01058">
    <property type="entry name" value="Oxidored_q6"/>
    <property type="match status" value="1"/>
</dbReference>
<evidence type="ECO:0000256" key="1">
    <source>
        <dbReference type="ARBA" id="ARBA00023002"/>
    </source>
</evidence>
<protein>
    <submittedName>
        <fullName evidence="3">Coenzyme F420-reducing hydrogenase gamma subunit</fullName>
    </submittedName>
</protein>
<gene>
    <name evidence="3" type="ORF">C8D98_2367</name>
</gene>
<dbReference type="Proteomes" id="UP000294614">
    <property type="component" value="Unassembled WGS sequence"/>
</dbReference>
<keyword evidence="1" id="KW-0560">Oxidoreductase</keyword>
<sequence>MKQTPKVAFFDLACCEGCQLQVANLGEELLDLLGHIEVVEFREIMSEKWDGEYDLAIIEGSVTNEEAEEKVREIRRRSKMLMSYGACAVNGGINGIKNKTPMEENGRIVYGDRFKDYPSMPTRAVGDIVEVDYIVPGCPIYPPEFLKVLKSALAGLEYIIPDHAVCVECRFNENECMYEKGINCMGPITRAGCNSWCLNNGNRCYGCRGLLSNPNIHGARDVMKKYDLDPDALLKSIDMYNAAAGAADE</sequence>
<dbReference type="GO" id="GO:0051536">
    <property type="term" value="F:iron-sulfur cluster binding"/>
    <property type="evidence" value="ECO:0007669"/>
    <property type="project" value="InterPro"/>
</dbReference>
<dbReference type="OrthoDB" id="9787729at2"/>